<organism evidence="3 4">
    <name type="scientific">Streptomyces lunaelactis</name>
    <dbReference type="NCBI Taxonomy" id="1535768"/>
    <lineage>
        <taxon>Bacteria</taxon>
        <taxon>Bacillati</taxon>
        <taxon>Actinomycetota</taxon>
        <taxon>Actinomycetes</taxon>
        <taxon>Kitasatosporales</taxon>
        <taxon>Streptomycetaceae</taxon>
        <taxon>Streptomyces</taxon>
    </lineage>
</organism>
<dbReference type="SUPFAM" id="SSF52402">
    <property type="entry name" value="Adenine nucleotide alpha hydrolases-like"/>
    <property type="match status" value="2"/>
</dbReference>
<dbReference type="PANTHER" id="PTHR46268">
    <property type="entry name" value="STRESS RESPONSE PROTEIN NHAX"/>
    <property type="match status" value="1"/>
</dbReference>
<name>A0A2R4SWG8_9ACTN</name>
<dbReference type="PRINTS" id="PR01438">
    <property type="entry name" value="UNVRSLSTRESS"/>
</dbReference>
<evidence type="ECO:0000313" key="3">
    <source>
        <dbReference type="EMBL" id="AVZ71221.1"/>
    </source>
</evidence>
<accession>A0A2R4SWG8</accession>
<sequence>MTSNVTVGLDGSPESLAAAEWAAREALLRGVPLRLVHAQERPQDLDPASSPEGVQHSQAEGMLNEAADGLRQRHPHLEITTQQLSGLPPDTLSIAAKEADLLVLGSRGLGRFAGFLLGSVGLATLRATERPVVVVRAPSGREDVPPSDSPAAGAPGPYLDVVVGVDLQQACDAVISFAFDAAARRACTLRVVHGWTPPLVYTRLAAVESGEQYAQALSDMLIPWRQKFPSVHIVEDAVFGAAAQQLVWASADAELVVVGRRIQQAPHSGHIGPVTHAVLHHSTAPVAVVAHD</sequence>
<dbReference type="AlphaFoldDB" id="A0A2R4SWG8"/>
<protein>
    <submittedName>
        <fullName evidence="3">Stress-inducible protein</fullName>
    </submittedName>
</protein>
<feature type="domain" description="UspA" evidence="2">
    <location>
        <begin position="159"/>
        <end position="289"/>
    </location>
</feature>
<proteinExistence type="inferred from homology"/>
<dbReference type="GeneID" id="55654084"/>
<evidence type="ECO:0000313" key="4">
    <source>
        <dbReference type="Proteomes" id="UP000244201"/>
    </source>
</evidence>
<dbReference type="KEGG" id="slk:SLUN_02180"/>
<dbReference type="InterPro" id="IPR014729">
    <property type="entry name" value="Rossmann-like_a/b/a_fold"/>
</dbReference>
<dbReference type="PANTHER" id="PTHR46268:SF6">
    <property type="entry name" value="UNIVERSAL STRESS PROTEIN UP12"/>
    <property type="match status" value="1"/>
</dbReference>
<dbReference type="RefSeq" id="WP_108146913.1">
    <property type="nucleotide sequence ID" value="NZ_CP026304.1"/>
</dbReference>
<dbReference type="InterPro" id="IPR006015">
    <property type="entry name" value="Universal_stress_UspA"/>
</dbReference>
<reference evidence="3 4" key="1">
    <citation type="submission" date="2018-01" db="EMBL/GenBank/DDBJ databases">
        <title>Complete genome sequence of Streptomyces lunaelactis MM109T, a Ferroverdin A producer isolated from cave moonmilk deposits.</title>
        <authorList>
            <person name="Naome A."/>
            <person name="Martinet L."/>
            <person name="Maciejewska M."/>
            <person name="Anderssen S."/>
            <person name="Adam D."/>
            <person name="Tenconi E."/>
            <person name="Deflandre B."/>
            <person name="Arguelles-Arias A."/>
            <person name="Calusinska M."/>
            <person name="Copieters W."/>
            <person name="Karim L."/>
            <person name="Hanikenne M."/>
            <person name="Baurain D."/>
            <person name="van Wezel G."/>
            <person name="Smargiasso N."/>
            <person name="de Pauw E."/>
            <person name="Delfosse P."/>
            <person name="Rigali S."/>
        </authorList>
    </citation>
    <scope>NUCLEOTIDE SEQUENCE [LARGE SCALE GENOMIC DNA]</scope>
    <source>
        <strain evidence="3 4">MM109</strain>
    </source>
</reference>
<gene>
    <name evidence="3" type="ORF">SLUN_02180</name>
</gene>
<comment type="similarity">
    <text evidence="1">Belongs to the universal stress protein A family.</text>
</comment>
<evidence type="ECO:0000259" key="2">
    <source>
        <dbReference type="Pfam" id="PF00582"/>
    </source>
</evidence>
<dbReference type="OrthoDB" id="4867015at2"/>
<dbReference type="InterPro" id="IPR006016">
    <property type="entry name" value="UspA"/>
</dbReference>
<keyword evidence="4" id="KW-1185">Reference proteome</keyword>
<dbReference type="EMBL" id="CP026304">
    <property type="protein sequence ID" value="AVZ71221.1"/>
    <property type="molecule type" value="Genomic_DNA"/>
</dbReference>
<feature type="domain" description="UspA" evidence="2">
    <location>
        <begin position="1"/>
        <end position="136"/>
    </location>
</feature>
<dbReference type="Gene3D" id="3.40.50.620">
    <property type="entry name" value="HUPs"/>
    <property type="match status" value="2"/>
</dbReference>
<evidence type="ECO:0000256" key="1">
    <source>
        <dbReference type="ARBA" id="ARBA00008791"/>
    </source>
</evidence>
<dbReference type="Proteomes" id="UP000244201">
    <property type="component" value="Chromosome"/>
</dbReference>
<dbReference type="Pfam" id="PF00582">
    <property type="entry name" value="Usp"/>
    <property type="match status" value="2"/>
</dbReference>